<name>A0A5M3YTK4_ASPTE</name>
<gene>
    <name evidence="1" type="ORF">ATEIFO6365_0003093500</name>
</gene>
<dbReference type="Proteomes" id="UP000452235">
    <property type="component" value="Unassembled WGS sequence"/>
</dbReference>
<keyword evidence="2" id="KW-1185">Reference proteome</keyword>
<sequence>MCERIWTESPFPSLPNLKTICITHSKLNKQHLEGLRLSCSGLRSFTYKTCGPCISRLVVPEGPDPINHFTPWDAVRCLRRHRETLESLHLDLRKRGVFPLTPGPIHLERSQPIVDFRNFTALRHLFLHASEIYDVRHTEPRPLTQVLPRSITSLQFVADMRYSVKWLSDGMFGLEGAICEGHFSDLKKVTCDT</sequence>
<accession>A0A5M3YTK4</accession>
<dbReference type="EMBL" id="BLJY01000003">
    <property type="protein sequence ID" value="GFF14867.1"/>
    <property type="molecule type" value="Genomic_DNA"/>
</dbReference>
<comment type="caution">
    <text evidence="1">The sequence shown here is derived from an EMBL/GenBank/DDBJ whole genome shotgun (WGS) entry which is preliminary data.</text>
</comment>
<reference evidence="1 2" key="1">
    <citation type="submission" date="2020-01" db="EMBL/GenBank/DDBJ databases">
        <title>Aspergillus terreus IFO 6365 whole genome shotgun sequence.</title>
        <authorList>
            <person name="Kanamasa S."/>
            <person name="Takahashi H."/>
        </authorList>
    </citation>
    <scope>NUCLEOTIDE SEQUENCE [LARGE SCALE GENOMIC DNA]</scope>
    <source>
        <strain evidence="1 2">IFO 6365</strain>
    </source>
</reference>
<organism evidence="1 2">
    <name type="scientific">Aspergillus terreus</name>
    <dbReference type="NCBI Taxonomy" id="33178"/>
    <lineage>
        <taxon>Eukaryota</taxon>
        <taxon>Fungi</taxon>
        <taxon>Dikarya</taxon>
        <taxon>Ascomycota</taxon>
        <taxon>Pezizomycotina</taxon>
        <taxon>Eurotiomycetes</taxon>
        <taxon>Eurotiomycetidae</taxon>
        <taxon>Eurotiales</taxon>
        <taxon>Aspergillaceae</taxon>
        <taxon>Aspergillus</taxon>
        <taxon>Aspergillus subgen. Circumdati</taxon>
    </lineage>
</organism>
<evidence type="ECO:0000313" key="1">
    <source>
        <dbReference type="EMBL" id="GFF14867.1"/>
    </source>
</evidence>
<dbReference type="OrthoDB" id="2520703at2759"/>
<dbReference type="VEuPathDB" id="FungiDB:ATEG_00960"/>
<protein>
    <submittedName>
        <fullName evidence="1">Uncharacterized protein</fullName>
    </submittedName>
</protein>
<evidence type="ECO:0000313" key="2">
    <source>
        <dbReference type="Proteomes" id="UP000452235"/>
    </source>
</evidence>
<dbReference type="AlphaFoldDB" id="A0A5M3YTK4"/>
<proteinExistence type="predicted"/>